<keyword evidence="5" id="KW-0325">Glycoprotein</keyword>
<feature type="chain" id="PRO_5005538898" description="Thymus-specific serine protease" evidence="6">
    <location>
        <begin position="19"/>
        <end position="510"/>
    </location>
</feature>
<evidence type="ECO:0008006" key="9">
    <source>
        <dbReference type="Google" id="ProtNLM"/>
    </source>
</evidence>
<accession>A0A0L0GE81</accession>
<keyword evidence="8" id="KW-1185">Reference proteome</keyword>
<dbReference type="GO" id="GO:0070008">
    <property type="term" value="F:serine-type exopeptidase activity"/>
    <property type="evidence" value="ECO:0007669"/>
    <property type="project" value="InterPro"/>
</dbReference>
<comment type="similarity">
    <text evidence="1">Belongs to the peptidase S28 family.</text>
</comment>
<reference evidence="7 8" key="1">
    <citation type="submission" date="2011-02" db="EMBL/GenBank/DDBJ databases">
        <title>The Genome Sequence of Sphaeroforma arctica JP610.</title>
        <authorList>
            <consortium name="The Broad Institute Genome Sequencing Platform"/>
            <person name="Russ C."/>
            <person name="Cuomo C."/>
            <person name="Young S.K."/>
            <person name="Zeng Q."/>
            <person name="Gargeya S."/>
            <person name="Alvarado L."/>
            <person name="Berlin A."/>
            <person name="Chapman S.B."/>
            <person name="Chen Z."/>
            <person name="Freedman E."/>
            <person name="Gellesch M."/>
            <person name="Goldberg J."/>
            <person name="Griggs A."/>
            <person name="Gujja S."/>
            <person name="Heilman E."/>
            <person name="Heiman D."/>
            <person name="Howarth C."/>
            <person name="Mehta T."/>
            <person name="Neiman D."/>
            <person name="Pearson M."/>
            <person name="Roberts A."/>
            <person name="Saif S."/>
            <person name="Shea T."/>
            <person name="Shenoy N."/>
            <person name="Sisk P."/>
            <person name="Stolte C."/>
            <person name="Sykes S."/>
            <person name="White J."/>
            <person name="Yandava C."/>
            <person name="Burger G."/>
            <person name="Gray M.W."/>
            <person name="Holland P.W.H."/>
            <person name="King N."/>
            <person name="Lang F.B.F."/>
            <person name="Roger A.J."/>
            <person name="Ruiz-Trillo I."/>
            <person name="Haas B."/>
            <person name="Nusbaum C."/>
            <person name="Birren B."/>
        </authorList>
    </citation>
    <scope>NUCLEOTIDE SEQUENCE [LARGE SCALE GENOMIC DNA]</scope>
    <source>
        <strain evidence="7 8">JP610</strain>
    </source>
</reference>
<sequence>MLSSVVLQILLAAAAVRANPLFSVIAEGETAFAELVLSKGSNDVKDDFTEQWVQQRVNHFDNLDRRIFAQRYFVNETYFKAGSDGPIFLCVGGEGPSLTSKSVKNSVHCNDAVELMPKVGGLMVSIEHRYYGKSSPTKSFETEDLRYLSSKQALADLSAFHTHIVKRFRLSSKNKWVTWGGSYPGMLAAWARLKYPHQFHASIASSAPVRAEYDFQGYYNVVGQAIAEPLVGGSDECRTIISAAHAEIGELLESKDGQAELIESFHLCGGADALKEPQAQRTFAGTGVFSFDWQGNDPACEKELCNIEKICGFLRDDKRKSASHREKVTQLSLALRYPGHTIDTCQDVSPNAVTPSLMVVGVEDGSDGEQNDRMWQFQVCTEVGFFQTCEKNTDCPFTQGLHTIKTFTDQCQQLFNISPAEVRENVDLTNDFYGGDRIQGSRIMFPSGSIDPWMANSVLYTPSVREATLWVKGASHHAWTHPSKPTDSVYVKAAREAIWLKVTQWLEMDD</sequence>
<dbReference type="GeneID" id="25901066"/>
<evidence type="ECO:0000256" key="3">
    <source>
        <dbReference type="ARBA" id="ARBA00022729"/>
    </source>
</evidence>
<evidence type="ECO:0000256" key="4">
    <source>
        <dbReference type="ARBA" id="ARBA00022801"/>
    </source>
</evidence>
<evidence type="ECO:0000313" key="7">
    <source>
        <dbReference type="EMBL" id="KNC87320.1"/>
    </source>
</evidence>
<keyword evidence="2" id="KW-0645">Protease</keyword>
<feature type="signal peptide" evidence="6">
    <location>
        <begin position="1"/>
        <end position="18"/>
    </location>
</feature>
<dbReference type="PANTHER" id="PTHR11010">
    <property type="entry name" value="PROTEASE S28 PRO-X CARBOXYPEPTIDASE-RELATED"/>
    <property type="match status" value="1"/>
</dbReference>
<dbReference type="Proteomes" id="UP000054560">
    <property type="component" value="Unassembled WGS sequence"/>
</dbReference>
<evidence type="ECO:0000256" key="5">
    <source>
        <dbReference type="ARBA" id="ARBA00023180"/>
    </source>
</evidence>
<dbReference type="Pfam" id="PF05577">
    <property type="entry name" value="Peptidase_S28"/>
    <property type="match status" value="1"/>
</dbReference>
<evidence type="ECO:0000313" key="8">
    <source>
        <dbReference type="Proteomes" id="UP000054560"/>
    </source>
</evidence>
<dbReference type="Gene3D" id="3.40.50.1820">
    <property type="entry name" value="alpha/beta hydrolase"/>
    <property type="match status" value="1"/>
</dbReference>
<evidence type="ECO:0000256" key="6">
    <source>
        <dbReference type="SAM" id="SignalP"/>
    </source>
</evidence>
<dbReference type="InterPro" id="IPR042269">
    <property type="entry name" value="Ser_carbopepase_S28_SKS"/>
</dbReference>
<dbReference type="Gene3D" id="1.20.120.980">
    <property type="entry name" value="Serine carboxypeptidase S28, SKS domain"/>
    <property type="match status" value="1"/>
</dbReference>
<proteinExistence type="inferred from homology"/>
<dbReference type="PANTHER" id="PTHR11010:SF11">
    <property type="entry name" value="THYMUS-SPECIFIC SERINE PROTEASE"/>
    <property type="match status" value="1"/>
</dbReference>
<dbReference type="eggNOG" id="KOG2182">
    <property type="taxonomic scope" value="Eukaryota"/>
</dbReference>
<gene>
    <name evidence="7" type="ORF">SARC_00562</name>
</gene>
<dbReference type="AlphaFoldDB" id="A0A0L0GE81"/>
<name>A0A0L0GE81_9EUKA</name>
<evidence type="ECO:0000256" key="2">
    <source>
        <dbReference type="ARBA" id="ARBA00022670"/>
    </source>
</evidence>
<dbReference type="RefSeq" id="XP_014161222.1">
    <property type="nucleotide sequence ID" value="XM_014305747.1"/>
</dbReference>
<organism evidence="7 8">
    <name type="scientific">Sphaeroforma arctica JP610</name>
    <dbReference type="NCBI Taxonomy" id="667725"/>
    <lineage>
        <taxon>Eukaryota</taxon>
        <taxon>Ichthyosporea</taxon>
        <taxon>Ichthyophonida</taxon>
        <taxon>Sphaeroforma</taxon>
    </lineage>
</organism>
<protein>
    <recommendedName>
        <fullName evidence="9">Thymus-specific serine protease</fullName>
    </recommendedName>
</protein>
<keyword evidence="3 6" id="KW-0732">Signal</keyword>
<dbReference type="InterPro" id="IPR008758">
    <property type="entry name" value="Peptidase_S28"/>
</dbReference>
<evidence type="ECO:0000256" key="1">
    <source>
        <dbReference type="ARBA" id="ARBA00011079"/>
    </source>
</evidence>
<dbReference type="SUPFAM" id="SSF53474">
    <property type="entry name" value="alpha/beta-Hydrolases"/>
    <property type="match status" value="1"/>
</dbReference>
<dbReference type="GO" id="GO:0006508">
    <property type="term" value="P:proteolysis"/>
    <property type="evidence" value="ECO:0007669"/>
    <property type="project" value="UniProtKB-KW"/>
</dbReference>
<dbReference type="GO" id="GO:0008239">
    <property type="term" value="F:dipeptidyl-peptidase activity"/>
    <property type="evidence" value="ECO:0007669"/>
    <property type="project" value="TreeGrafter"/>
</dbReference>
<dbReference type="OrthoDB" id="406761at2759"/>
<dbReference type="EMBL" id="KQ241614">
    <property type="protein sequence ID" value="KNC87320.1"/>
    <property type="molecule type" value="Genomic_DNA"/>
</dbReference>
<dbReference type="InterPro" id="IPR029058">
    <property type="entry name" value="AB_hydrolase_fold"/>
</dbReference>
<keyword evidence="4" id="KW-0378">Hydrolase</keyword>